<feature type="transmembrane region" description="Helical" evidence="6">
    <location>
        <begin position="218"/>
        <end position="240"/>
    </location>
</feature>
<feature type="transmembrane region" description="Helical" evidence="6">
    <location>
        <begin position="59"/>
        <end position="80"/>
    </location>
</feature>
<evidence type="ECO:0000256" key="6">
    <source>
        <dbReference type="SAM" id="Phobius"/>
    </source>
</evidence>
<protein>
    <submittedName>
        <fullName evidence="8">MFS transporter</fullName>
    </submittedName>
</protein>
<dbReference type="GO" id="GO:0005886">
    <property type="term" value="C:plasma membrane"/>
    <property type="evidence" value="ECO:0007669"/>
    <property type="project" value="UniProtKB-SubCell"/>
</dbReference>
<comment type="subcellular location">
    <subcellularLocation>
        <location evidence="1">Cell membrane</location>
        <topology evidence="1">Multi-pass membrane protein</topology>
    </subcellularLocation>
</comment>
<accession>A0A437JDN4</accession>
<evidence type="ECO:0000256" key="5">
    <source>
        <dbReference type="ARBA" id="ARBA00023136"/>
    </source>
</evidence>
<gene>
    <name evidence="8" type="ORF">ENE74_04160</name>
</gene>
<comment type="caution">
    <text evidence="8">The sequence shown here is derived from an EMBL/GenBank/DDBJ whole genome shotgun (WGS) entry which is preliminary data.</text>
</comment>
<feature type="transmembrane region" description="Helical" evidence="6">
    <location>
        <begin position="20"/>
        <end position="47"/>
    </location>
</feature>
<feature type="domain" description="Major facilitator superfamily (MFS) profile" evidence="7">
    <location>
        <begin position="21"/>
        <end position="395"/>
    </location>
</feature>
<keyword evidence="3 6" id="KW-0812">Transmembrane</keyword>
<dbReference type="EMBL" id="RZUL01000001">
    <property type="protein sequence ID" value="RVT43800.1"/>
    <property type="molecule type" value="Genomic_DNA"/>
</dbReference>
<evidence type="ECO:0000256" key="4">
    <source>
        <dbReference type="ARBA" id="ARBA00022989"/>
    </source>
</evidence>
<evidence type="ECO:0000313" key="9">
    <source>
        <dbReference type="Proteomes" id="UP000282977"/>
    </source>
</evidence>
<feature type="transmembrane region" description="Helical" evidence="6">
    <location>
        <begin position="149"/>
        <end position="171"/>
    </location>
</feature>
<organism evidence="8 9">
    <name type="scientific">Sphingobium algorifonticola</name>
    <dbReference type="NCBI Taxonomy" id="2008318"/>
    <lineage>
        <taxon>Bacteria</taxon>
        <taxon>Pseudomonadati</taxon>
        <taxon>Pseudomonadota</taxon>
        <taxon>Alphaproteobacteria</taxon>
        <taxon>Sphingomonadales</taxon>
        <taxon>Sphingomonadaceae</taxon>
        <taxon>Sphingobium</taxon>
    </lineage>
</organism>
<feature type="transmembrane region" description="Helical" evidence="6">
    <location>
        <begin position="279"/>
        <end position="300"/>
    </location>
</feature>
<reference evidence="8 9" key="1">
    <citation type="submission" date="2019-01" db="EMBL/GenBank/DDBJ databases">
        <authorList>
            <person name="Chen W.-M."/>
        </authorList>
    </citation>
    <scope>NUCLEOTIDE SEQUENCE [LARGE SCALE GENOMIC DNA]</scope>
    <source>
        <strain evidence="8 9">TLA-22</strain>
    </source>
</reference>
<proteinExistence type="predicted"/>
<dbReference type="OrthoDB" id="9788453at2"/>
<keyword evidence="4 6" id="KW-1133">Transmembrane helix</keyword>
<evidence type="ECO:0000313" key="8">
    <source>
        <dbReference type="EMBL" id="RVT43800.1"/>
    </source>
</evidence>
<dbReference type="Gene3D" id="1.20.1250.20">
    <property type="entry name" value="MFS general substrate transporter like domains"/>
    <property type="match status" value="2"/>
</dbReference>
<dbReference type="PANTHER" id="PTHR43124:SF3">
    <property type="entry name" value="CHLORAMPHENICOL EFFLUX PUMP RV0191"/>
    <property type="match status" value="1"/>
</dbReference>
<feature type="transmembrane region" description="Helical" evidence="6">
    <location>
        <begin position="373"/>
        <end position="392"/>
    </location>
</feature>
<dbReference type="RefSeq" id="WP_127689339.1">
    <property type="nucleotide sequence ID" value="NZ_RZUL01000001.1"/>
</dbReference>
<dbReference type="PROSITE" id="PS50850">
    <property type="entry name" value="MFS"/>
    <property type="match status" value="1"/>
</dbReference>
<dbReference type="InterPro" id="IPR020846">
    <property type="entry name" value="MFS_dom"/>
</dbReference>
<feature type="transmembrane region" description="Helical" evidence="6">
    <location>
        <begin position="346"/>
        <end position="367"/>
    </location>
</feature>
<keyword evidence="2" id="KW-1003">Cell membrane</keyword>
<dbReference type="PANTHER" id="PTHR43124">
    <property type="entry name" value="PURINE EFFLUX PUMP PBUE"/>
    <property type="match status" value="1"/>
</dbReference>
<sequence>MLSPASPIAPASGPARHIGLVLFALAMGGFAIGTAEFAAMSLIPYFASDLGVDAPTAGHVISAYALGVVVGAPILAILGARQSRRTLLIGLMAWFAVANAISALAPGYGWLLVFRFLSGVPHGAYFGVAALVAAGLVPHNRRTQAVSRVMAGLTVATVVGVPAANLLGQWFGWRAGFAIVAGLALVTVALVWALAPHDRPDPDASPLRELGALKRRQVWLTLATGAIGFGGIFALFTYIASTMLEVTGATPAQVPVVLLIIGIGMNIGNLGGAWAADKAMLPTGFGLMLWTALALAAFPFAAGNLVALSVVGFLVGIGSGFGVVLQTRLMDVAGDAQTLAASLHHSAFNVANALGPWLGGLAIAAGYGWTSVGWVGAALALGGIAIFAIAVADQRLTQRRRQPLLA</sequence>
<dbReference type="GO" id="GO:0022857">
    <property type="term" value="F:transmembrane transporter activity"/>
    <property type="evidence" value="ECO:0007669"/>
    <property type="project" value="InterPro"/>
</dbReference>
<dbReference type="InterPro" id="IPR011701">
    <property type="entry name" value="MFS"/>
</dbReference>
<evidence type="ECO:0000256" key="2">
    <source>
        <dbReference type="ARBA" id="ARBA00022475"/>
    </source>
</evidence>
<keyword evidence="9" id="KW-1185">Reference proteome</keyword>
<feature type="transmembrane region" description="Helical" evidence="6">
    <location>
        <begin position="306"/>
        <end position="325"/>
    </location>
</feature>
<dbReference type="Proteomes" id="UP000282977">
    <property type="component" value="Unassembled WGS sequence"/>
</dbReference>
<dbReference type="InterPro" id="IPR036259">
    <property type="entry name" value="MFS_trans_sf"/>
</dbReference>
<evidence type="ECO:0000256" key="1">
    <source>
        <dbReference type="ARBA" id="ARBA00004651"/>
    </source>
</evidence>
<dbReference type="InterPro" id="IPR050189">
    <property type="entry name" value="MFS_Efflux_Transporters"/>
</dbReference>
<dbReference type="SUPFAM" id="SSF103473">
    <property type="entry name" value="MFS general substrate transporter"/>
    <property type="match status" value="1"/>
</dbReference>
<dbReference type="CDD" id="cd17324">
    <property type="entry name" value="MFS_NepI_like"/>
    <property type="match status" value="1"/>
</dbReference>
<evidence type="ECO:0000256" key="3">
    <source>
        <dbReference type="ARBA" id="ARBA00022692"/>
    </source>
</evidence>
<evidence type="ECO:0000259" key="7">
    <source>
        <dbReference type="PROSITE" id="PS50850"/>
    </source>
</evidence>
<name>A0A437JDN4_9SPHN</name>
<keyword evidence="5 6" id="KW-0472">Membrane</keyword>
<feature type="transmembrane region" description="Helical" evidence="6">
    <location>
        <begin position="252"/>
        <end position="272"/>
    </location>
</feature>
<dbReference type="AlphaFoldDB" id="A0A437JDN4"/>
<dbReference type="Pfam" id="PF07690">
    <property type="entry name" value="MFS_1"/>
    <property type="match status" value="1"/>
</dbReference>
<feature type="transmembrane region" description="Helical" evidence="6">
    <location>
        <begin position="87"/>
        <end position="110"/>
    </location>
</feature>
<feature type="transmembrane region" description="Helical" evidence="6">
    <location>
        <begin position="177"/>
        <end position="197"/>
    </location>
</feature>
<feature type="transmembrane region" description="Helical" evidence="6">
    <location>
        <begin position="116"/>
        <end position="137"/>
    </location>
</feature>